<dbReference type="PANTHER" id="PTHR24089">
    <property type="entry name" value="SOLUTE CARRIER FAMILY 25"/>
    <property type="match status" value="1"/>
</dbReference>
<evidence type="ECO:0000256" key="6">
    <source>
        <dbReference type="PROSITE-ProRule" id="PRU00282"/>
    </source>
</evidence>
<feature type="transmembrane region" description="Helical" evidence="8">
    <location>
        <begin position="131"/>
        <end position="153"/>
    </location>
</feature>
<comment type="subcellular location">
    <subcellularLocation>
        <location evidence="1">Membrane</location>
        <topology evidence="1">Multi-pass membrane protein</topology>
    </subcellularLocation>
</comment>
<dbReference type="GO" id="GO:0016020">
    <property type="term" value="C:membrane"/>
    <property type="evidence" value="ECO:0007669"/>
    <property type="project" value="UniProtKB-SubCell"/>
</dbReference>
<dbReference type="PROSITE" id="PS50920">
    <property type="entry name" value="SOLCAR"/>
    <property type="match status" value="2"/>
</dbReference>
<evidence type="ECO:0000256" key="4">
    <source>
        <dbReference type="ARBA" id="ARBA00022737"/>
    </source>
</evidence>
<dbReference type="InterPro" id="IPR002067">
    <property type="entry name" value="MCP"/>
</dbReference>
<feature type="repeat" description="Solcar" evidence="6">
    <location>
        <begin position="38"/>
        <end position="122"/>
    </location>
</feature>
<dbReference type="InterPro" id="IPR023395">
    <property type="entry name" value="MCP_dom_sf"/>
</dbReference>
<keyword evidence="3 6" id="KW-0812">Transmembrane</keyword>
<keyword evidence="4" id="KW-0677">Repeat</keyword>
<name>A0A0M0KBT5_9EUKA</name>
<evidence type="ECO:0000256" key="2">
    <source>
        <dbReference type="ARBA" id="ARBA00022448"/>
    </source>
</evidence>
<dbReference type="InterPro" id="IPR018108">
    <property type="entry name" value="MCP_transmembrane"/>
</dbReference>
<evidence type="ECO:0000256" key="8">
    <source>
        <dbReference type="SAM" id="Phobius"/>
    </source>
</evidence>
<feature type="transmembrane region" description="Helical" evidence="8">
    <location>
        <begin position="39"/>
        <end position="59"/>
    </location>
</feature>
<dbReference type="Gene3D" id="1.50.40.10">
    <property type="entry name" value="Mitochondrial carrier domain"/>
    <property type="match status" value="1"/>
</dbReference>
<keyword evidence="5 6" id="KW-0472">Membrane</keyword>
<evidence type="ECO:0000256" key="5">
    <source>
        <dbReference type="ARBA" id="ARBA00023136"/>
    </source>
</evidence>
<evidence type="ECO:0000256" key="7">
    <source>
        <dbReference type="RuleBase" id="RU000488"/>
    </source>
</evidence>
<dbReference type="Pfam" id="PF00153">
    <property type="entry name" value="Mito_carr"/>
    <property type="match status" value="2"/>
</dbReference>
<evidence type="ECO:0000256" key="3">
    <source>
        <dbReference type="ARBA" id="ARBA00022692"/>
    </source>
</evidence>
<proteinExistence type="inferred from homology"/>
<dbReference type="PRINTS" id="PR00926">
    <property type="entry name" value="MITOCARRIER"/>
</dbReference>
<feature type="transmembrane region" description="Helical" evidence="8">
    <location>
        <begin position="93"/>
        <end position="111"/>
    </location>
</feature>
<evidence type="ECO:0000256" key="1">
    <source>
        <dbReference type="ARBA" id="ARBA00004141"/>
    </source>
</evidence>
<keyword evidence="2 7" id="KW-0813">Transport</keyword>
<evidence type="ECO:0000313" key="9">
    <source>
        <dbReference type="EMBL" id="KOO35878.1"/>
    </source>
</evidence>
<dbReference type="GO" id="GO:0055085">
    <property type="term" value="P:transmembrane transport"/>
    <property type="evidence" value="ECO:0007669"/>
    <property type="project" value="InterPro"/>
</dbReference>
<gene>
    <name evidence="9" type="ORF">Ctob_015615</name>
</gene>
<reference evidence="10" key="1">
    <citation type="journal article" date="2015" name="PLoS Genet.">
        <title>Genome Sequence and Transcriptome Analyses of Chrysochromulina tobin: Metabolic Tools for Enhanced Algal Fitness in the Prominent Order Prymnesiales (Haptophyceae).</title>
        <authorList>
            <person name="Hovde B.T."/>
            <person name="Deodato C.R."/>
            <person name="Hunsperger H.M."/>
            <person name="Ryken S.A."/>
            <person name="Yost W."/>
            <person name="Jha R.K."/>
            <person name="Patterson J."/>
            <person name="Monnat R.J. Jr."/>
            <person name="Barlow S.B."/>
            <person name="Starkenburg S.R."/>
            <person name="Cattolico R.A."/>
        </authorList>
    </citation>
    <scope>NUCLEOTIDE SEQUENCE</scope>
    <source>
        <strain evidence="10">CCMP291</strain>
    </source>
</reference>
<dbReference type="EMBL" id="JWZX01000720">
    <property type="protein sequence ID" value="KOO35878.1"/>
    <property type="molecule type" value="Genomic_DNA"/>
</dbReference>
<comment type="similarity">
    <text evidence="7">Belongs to the mitochondrial carrier (TC 2.A.29) family.</text>
</comment>
<dbReference type="AlphaFoldDB" id="A0A0M0KBT5"/>
<dbReference type="SUPFAM" id="SSF103506">
    <property type="entry name" value="Mitochondrial carrier"/>
    <property type="match status" value="1"/>
</dbReference>
<keyword evidence="10" id="KW-1185">Reference proteome</keyword>
<protein>
    <submittedName>
        <fullName evidence="9">Mitochondrial carrier family</fullName>
    </submittedName>
</protein>
<dbReference type="OrthoDB" id="270584at2759"/>
<accession>A0A0M0KBT5</accession>
<comment type="caution">
    <text evidence="9">The sequence shown here is derived from an EMBL/GenBank/DDBJ whole genome shotgun (WGS) entry which is preliminary data.</text>
</comment>
<dbReference type="Proteomes" id="UP000037460">
    <property type="component" value="Unassembled WGS sequence"/>
</dbReference>
<evidence type="ECO:0000313" key="10">
    <source>
        <dbReference type="Proteomes" id="UP000037460"/>
    </source>
</evidence>
<organism evidence="9 10">
    <name type="scientific">Chrysochromulina tobinii</name>
    <dbReference type="NCBI Taxonomy" id="1460289"/>
    <lineage>
        <taxon>Eukaryota</taxon>
        <taxon>Haptista</taxon>
        <taxon>Haptophyta</taxon>
        <taxon>Prymnesiophyceae</taxon>
        <taxon>Prymnesiales</taxon>
        <taxon>Chrysochromulinaceae</taxon>
        <taxon>Chrysochromulina</taxon>
    </lineage>
</organism>
<feature type="repeat" description="Solcar" evidence="6">
    <location>
        <begin position="132"/>
        <end position="215"/>
    </location>
</feature>
<sequence>MADVLRTIPSSAVRFYSFAVYKAGLPALFQSAGVQTANLAVVSLLAGGFAGMTAMALLFPLETVRTQMATQGATDLSVFSFANKLVQKGGVPALYRGMPMSLVSVMPYFAIRFGVYDILKRWHITLANGEFIPKTFNAAYGFTAGFCASAITFPMEVIRRRAMSGVGDPNPLIAVPLLLRTDGLPGLFRGYFVNACKVAPASAITFFTYEIVRSSLDRLAGVQEDEPVKEPVKEP</sequence>
<keyword evidence="8" id="KW-1133">Transmembrane helix</keyword>